<organism evidence="1 2">
    <name type="scientific">Hypholoma sublateritium (strain FD-334 SS-4)</name>
    <dbReference type="NCBI Taxonomy" id="945553"/>
    <lineage>
        <taxon>Eukaryota</taxon>
        <taxon>Fungi</taxon>
        <taxon>Dikarya</taxon>
        <taxon>Basidiomycota</taxon>
        <taxon>Agaricomycotina</taxon>
        <taxon>Agaricomycetes</taxon>
        <taxon>Agaricomycetidae</taxon>
        <taxon>Agaricales</taxon>
        <taxon>Agaricineae</taxon>
        <taxon>Strophariaceae</taxon>
        <taxon>Hypholoma</taxon>
    </lineage>
</organism>
<dbReference type="Proteomes" id="UP000054270">
    <property type="component" value="Unassembled WGS sequence"/>
</dbReference>
<gene>
    <name evidence="1" type="ORF">HYPSUDRAFT_638106</name>
</gene>
<protein>
    <submittedName>
        <fullName evidence="1">Uncharacterized protein</fullName>
    </submittedName>
</protein>
<evidence type="ECO:0000313" key="1">
    <source>
        <dbReference type="EMBL" id="KJA22768.1"/>
    </source>
</evidence>
<name>A0A0D2MGL7_HYPSF</name>
<accession>A0A0D2MGL7</accession>
<proteinExistence type="predicted"/>
<dbReference type="EMBL" id="KN817547">
    <property type="protein sequence ID" value="KJA22768.1"/>
    <property type="molecule type" value="Genomic_DNA"/>
</dbReference>
<keyword evidence="2" id="KW-1185">Reference proteome</keyword>
<reference evidence="2" key="1">
    <citation type="submission" date="2014-04" db="EMBL/GenBank/DDBJ databases">
        <title>Evolutionary Origins and Diversification of the Mycorrhizal Mutualists.</title>
        <authorList>
            <consortium name="DOE Joint Genome Institute"/>
            <consortium name="Mycorrhizal Genomics Consortium"/>
            <person name="Kohler A."/>
            <person name="Kuo A."/>
            <person name="Nagy L.G."/>
            <person name="Floudas D."/>
            <person name="Copeland A."/>
            <person name="Barry K.W."/>
            <person name="Cichocki N."/>
            <person name="Veneault-Fourrey C."/>
            <person name="LaButti K."/>
            <person name="Lindquist E.A."/>
            <person name="Lipzen A."/>
            <person name="Lundell T."/>
            <person name="Morin E."/>
            <person name="Murat C."/>
            <person name="Riley R."/>
            <person name="Ohm R."/>
            <person name="Sun H."/>
            <person name="Tunlid A."/>
            <person name="Henrissat B."/>
            <person name="Grigoriev I.V."/>
            <person name="Hibbett D.S."/>
            <person name="Martin F."/>
        </authorList>
    </citation>
    <scope>NUCLEOTIDE SEQUENCE [LARGE SCALE GENOMIC DNA]</scope>
    <source>
        <strain evidence="2">FD-334 SS-4</strain>
    </source>
</reference>
<dbReference type="AlphaFoldDB" id="A0A0D2MGL7"/>
<sequence length="186" mass="19964">MIYLLMRLTPPRACTPWRSRASSSTARVSPILACAQVVLRSMLAQSGLAITYAQCRGFLYVGYTRAVVLLAEDPVSAVRPEPPANDGGARKQAARKQAARLVLGGCSCLHACASPQRGLLLVQQATDDAQRSSQRISIRAVGVALGEHLLWTLRSFGSKNLAPRTAALVVLLHEVLCGPGDLWYGQ</sequence>
<evidence type="ECO:0000313" key="2">
    <source>
        <dbReference type="Proteomes" id="UP000054270"/>
    </source>
</evidence>